<dbReference type="WBParaSite" id="PTRK_0000398900.1">
    <property type="protein sequence ID" value="PTRK_0000398900.1"/>
    <property type="gene ID" value="PTRK_0000398900"/>
</dbReference>
<sequence>MASPEVMGPMGSR</sequence>
<name>A0A0N4Z9H7_PARTI</name>
<accession>A0A0N4Z9H7</accession>
<protein>
    <submittedName>
        <fullName evidence="2">Uncharacterized protein</fullName>
    </submittedName>
</protein>
<proteinExistence type="predicted"/>
<dbReference type="Proteomes" id="UP000038045">
    <property type="component" value="Unplaced"/>
</dbReference>
<keyword evidence="1" id="KW-1185">Reference proteome</keyword>
<evidence type="ECO:0000313" key="1">
    <source>
        <dbReference type="Proteomes" id="UP000038045"/>
    </source>
</evidence>
<reference evidence="2" key="1">
    <citation type="submission" date="2017-02" db="UniProtKB">
        <authorList>
            <consortium name="WormBaseParasite"/>
        </authorList>
    </citation>
    <scope>IDENTIFICATION</scope>
</reference>
<evidence type="ECO:0000313" key="2">
    <source>
        <dbReference type="WBParaSite" id="PTRK_0000398900.1"/>
    </source>
</evidence>
<organism evidence="1 2">
    <name type="scientific">Parastrongyloides trichosuri</name>
    <name type="common">Possum-specific nematode worm</name>
    <dbReference type="NCBI Taxonomy" id="131310"/>
    <lineage>
        <taxon>Eukaryota</taxon>
        <taxon>Metazoa</taxon>
        <taxon>Ecdysozoa</taxon>
        <taxon>Nematoda</taxon>
        <taxon>Chromadorea</taxon>
        <taxon>Rhabditida</taxon>
        <taxon>Tylenchina</taxon>
        <taxon>Panagrolaimomorpha</taxon>
        <taxon>Strongyloidoidea</taxon>
        <taxon>Strongyloididae</taxon>
        <taxon>Parastrongyloides</taxon>
    </lineage>
</organism>